<feature type="domain" description="TIR" evidence="1">
    <location>
        <begin position="550"/>
        <end position="668"/>
    </location>
</feature>
<dbReference type="EMBL" id="CAJNOK010006995">
    <property type="protein sequence ID" value="CAF1021151.1"/>
    <property type="molecule type" value="Genomic_DNA"/>
</dbReference>
<evidence type="ECO:0000313" key="2">
    <source>
        <dbReference type="EMBL" id="CAF1021151.1"/>
    </source>
</evidence>
<sequence>MTLNKVICTHCETITNNAENLTNDQVVLIFNDFLSEITKQHEDDDVTDNFEIIEYILDIILKIPTKQLISEPIVSHDLFPFFIRITIQILKKWRSACSRLNILETNIFEKIIQLFSSLVNDTDVINKLLTNEELFSEIKLQMEDSWNHKLTINDDPNIVNLGLFCVQTLKNTALFDENKNISLLISHITNCINSLDYINALKQLQRVPIILSSADKFLLYTCFEYFPKRCPEDSKQNIVIEFCNVMLERYEYMLECLLSSNVQFNKHPVIRSLEYIFNIFYLLLDANVPNAFIKHEKIINHLLTILSNQNLFDCIELNPDDDINYFDTPSATTLMLSPIKTFHAASSNPDLLPIIKDKQKTKLFLKLSTVNHNEIKMYANNIMANTISEHEIECMGNAQEMTLMYIDKLKEIPNDSKEASKLLSGLKALIQHDQIKDEFIKQGGLSLLIKQASNDHSIEVQRDALDILWGTSFNADAAAILKQDENFMTYVKSLQTSDNPELKKTADGIIWKLEKEQEFKEKKTKRAGTINQTDNTSEEEEESTKIVYDIMISYSWADQDLCAKIHEGLLAKSFRVWLDKNEMHGSTIEAMANAVDSSEFILMCMSETYKRSVNCKSEAEYAFSQKRQIIPIIMREKYRPDGWLGFIAGSRMYIDFGEFDVQTGLEKLINEIELNKMKPKQKPPPPQKVSNDDLQLVQKSSENVVQVQPVEPKYVIKPGTYNTYIESWSEEDVINFLHENKLELMLPFCQQINGEELHFLYKMCESNPNSIYLSLKSELYKTQHKVLPIATYVRFVNRLKKYVYQSV</sequence>
<dbReference type="Proteomes" id="UP000682733">
    <property type="component" value="Unassembled WGS sequence"/>
</dbReference>
<dbReference type="PANTHER" id="PTHR46270">
    <property type="entry name" value="ARMADILLO-TYPE FOLD-RELATED"/>
    <property type="match status" value="1"/>
</dbReference>
<dbReference type="InterPro" id="IPR011989">
    <property type="entry name" value="ARM-like"/>
</dbReference>
<dbReference type="AlphaFoldDB" id="A0A8S2DSC2"/>
<comment type="caution">
    <text evidence="2">The sequence shown here is derived from an EMBL/GenBank/DDBJ whole genome shotgun (WGS) entry which is preliminary data.</text>
</comment>
<protein>
    <recommendedName>
        <fullName evidence="1">TIR domain-containing protein</fullName>
    </recommendedName>
</protein>
<evidence type="ECO:0000313" key="3">
    <source>
        <dbReference type="EMBL" id="CAF3789826.1"/>
    </source>
</evidence>
<gene>
    <name evidence="2" type="ORF">OVA965_LOCUS15511</name>
    <name evidence="3" type="ORF">TMI583_LOCUS15521</name>
</gene>
<dbReference type="Pfam" id="PF13676">
    <property type="entry name" value="TIR_2"/>
    <property type="match status" value="1"/>
</dbReference>
<dbReference type="InterPro" id="IPR000157">
    <property type="entry name" value="TIR_dom"/>
</dbReference>
<organism evidence="2 4">
    <name type="scientific">Didymodactylos carnosus</name>
    <dbReference type="NCBI Taxonomy" id="1234261"/>
    <lineage>
        <taxon>Eukaryota</taxon>
        <taxon>Metazoa</taxon>
        <taxon>Spiralia</taxon>
        <taxon>Gnathifera</taxon>
        <taxon>Rotifera</taxon>
        <taxon>Eurotatoria</taxon>
        <taxon>Bdelloidea</taxon>
        <taxon>Philodinida</taxon>
        <taxon>Philodinidae</taxon>
        <taxon>Didymodactylos</taxon>
    </lineage>
</organism>
<evidence type="ECO:0000259" key="1">
    <source>
        <dbReference type="Pfam" id="PF13676"/>
    </source>
</evidence>
<dbReference type="GO" id="GO:0007165">
    <property type="term" value="P:signal transduction"/>
    <property type="evidence" value="ECO:0007669"/>
    <property type="project" value="InterPro"/>
</dbReference>
<dbReference type="SUPFAM" id="SSF48371">
    <property type="entry name" value="ARM repeat"/>
    <property type="match status" value="1"/>
</dbReference>
<dbReference type="Proteomes" id="UP000677228">
    <property type="component" value="Unassembled WGS sequence"/>
</dbReference>
<dbReference type="InterPro" id="IPR016024">
    <property type="entry name" value="ARM-type_fold"/>
</dbReference>
<reference evidence="2" key="1">
    <citation type="submission" date="2021-02" db="EMBL/GenBank/DDBJ databases">
        <authorList>
            <person name="Nowell W R."/>
        </authorList>
    </citation>
    <scope>NUCLEOTIDE SEQUENCE</scope>
</reference>
<evidence type="ECO:0000313" key="4">
    <source>
        <dbReference type="Proteomes" id="UP000677228"/>
    </source>
</evidence>
<dbReference type="Gene3D" id="3.40.50.10140">
    <property type="entry name" value="Toll/interleukin-1 receptor homology (TIR) domain"/>
    <property type="match status" value="1"/>
</dbReference>
<accession>A0A8S2DSC2</accession>
<name>A0A8S2DSC2_9BILA</name>
<dbReference type="EMBL" id="CAJOBA010007005">
    <property type="protein sequence ID" value="CAF3789826.1"/>
    <property type="molecule type" value="Genomic_DNA"/>
</dbReference>
<proteinExistence type="predicted"/>
<dbReference type="Gene3D" id="1.25.10.10">
    <property type="entry name" value="Leucine-rich Repeat Variant"/>
    <property type="match status" value="1"/>
</dbReference>
<dbReference type="InterPro" id="IPR035897">
    <property type="entry name" value="Toll_tir_struct_dom_sf"/>
</dbReference>
<dbReference type="SUPFAM" id="SSF52200">
    <property type="entry name" value="Toll/Interleukin receptor TIR domain"/>
    <property type="match status" value="1"/>
</dbReference>
<dbReference type="PANTHER" id="PTHR46270:SF2">
    <property type="entry name" value="TIR DOMAIN-CONTAINING PROTEIN"/>
    <property type="match status" value="1"/>
</dbReference>